<keyword evidence="5" id="KW-0073">Auxin biosynthesis</keyword>
<comment type="pathway">
    <text evidence="1">Plant hormone metabolism; auxin biosynthesis.</text>
</comment>
<dbReference type="RefSeq" id="WP_009580494.1">
    <property type="nucleotide sequence ID" value="NZ_AMZN01000046.1"/>
</dbReference>
<evidence type="ECO:0000256" key="3">
    <source>
        <dbReference type="ARBA" id="ARBA00012535"/>
    </source>
</evidence>
<dbReference type="Proteomes" id="UP000011135">
    <property type="component" value="Unassembled WGS sequence"/>
</dbReference>
<accession>L8JUP5</accession>
<dbReference type="InterPro" id="IPR036188">
    <property type="entry name" value="FAD/NAD-bd_sf"/>
</dbReference>
<dbReference type="PANTHER" id="PTHR10742:SF410">
    <property type="entry name" value="LYSINE-SPECIFIC HISTONE DEMETHYLASE 2"/>
    <property type="match status" value="1"/>
</dbReference>
<evidence type="ECO:0000256" key="6">
    <source>
        <dbReference type="ARBA" id="ARBA00047321"/>
    </source>
</evidence>
<evidence type="ECO:0000256" key="1">
    <source>
        <dbReference type="ARBA" id="ARBA00004814"/>
    </source>
</evidence>
<dbReference type="GO" id="GO:0050361">
    <property type="term" value="F:tryptophan 2-monooxygenase activity"/>
    <property type="evidence" value="ECO:0007669"/>
    <property type="project" value="UniProtKB-EC"/>
</dbReference>
<evidence type="ECO:0000256" key="2">
    <source>
        <dbReference type="ARBA" id="ARBA00005833"/>
    </source>
</evidence>
<dbReference type="PROSITE" id="PS51257">
    <property type="entry name" value="PROKAR_LIPOPROTEIN"/>
    <property type="match status" value="1"/>
</dbReference>
<protein>
    <recommendedName>
        <fullName evidence="4">Tryptophan 2-monooxygenase</fullName>
        <ecNumber evidence="3">1.13.12.3</ecNumber>
    </recommendedName>
</protein>
<dbReference type="PRINTS" id="PR00420">
    <property type="entry name" value="RNGMNOXGNASE"/>
</dbReference>
<dbReference type="SUPFAM" id="SSF54373">
    <property type="entry name" value="FAD-linked reductases, C-terminal domain"/>
    <property type="match status" value="1"/>
</dbReference>
<organism evidence="8 9">
    <name type="scientific">Fulvivirga imtechensis AK7</name>
    <dbReference type="NCBI Taxonomy" id="1237149"/>
    <lineage>
        <taxon>Bacteria</taxon>
        <taxon>Pseudomonadati</taxon>
        <taxon>Bacteroidota</taxon>
        <taxon>Cytophagia</taxon>
        <taxon>Cytophagales</taxon>
        <taxon>Fulvivirgaceae</taxon>
        <taxon>Fulvivirga</taxon>
    </lineage>
</organism>
<dbReference type="GO" id="GO:0009851">
    <property type="term" value="P:auxin biosynthetic process"/>
    <property type="evidence" value="ECO:0007669"/>
    <property type="project" value="UniProtKB-KW"/>
</dbReference>
<keyword evidence="9" id="KW-1185">Reference proteome</keyword>
<dbReference type="InterPro" id="IPR050281">
    <property type="entry name" value="Flavin_monoamine_oxidase"/>
</dbReference>
<reference evidence="8 9" key="1">
    <citation type="submission" date="2012-12" db="EMBL/GenBank/DDBJ databases">
        <title>Genome assembly of Fulvivirga imtechensis AK7.</title>
        <authorList>
            <person name="Nupur N."/>
            <person name="Khatri I."/>
            <person name="Kumar R."/>
            <person name="Subramanian S."/>
            <person name="Pinnaka A."/>
        </authorList>
    </citation>
    <scope>NUCLEOTIDE SEQUENCE [LARGE SCALE GENOMIC DNA]</scope>
    <source>
        <strain evidence="8 9">AK7</strain>
    </source>
</reference>
<evidence type="ECO:0000313" key="8">
    <source>
        <dbReference type="EMBL" id="ELR71012.1"/>
    </source>
</evidence>
<evidence type="ECO:0000313" key="9">
    <source>
        <dbReference type="Proteomes" id="UP000011135"/>
    </source>
</evidence>
<dbReference type="eggNOG" id="COG1231">
    <property type="taxonomic scope" value="Bacteria"/>
</dbReference>
<evidence type="ECO:0000259" key="7">
    <source>
        <dbReference type="Pfam" id="PF01593"/>
    </source>
</evidence>
<dbReference type="PANTHER" id="PTHR10742">
    <property type="entry name" value="FLAVIN MONOAMINE OXIDASE"/>
    <property type="match status" value="1"/>
</dbReference>
<dbReference type="STRING" id="1237149.C900_03142"/>
<gene>
    <name evidence="8" type="ORF">C900_03142</name>
</gene>
<name>L8JUP5_9BACT</name>
<sequence length="463" mass="49335">MNRRKALKGIGIGASAGLFLPTILTSCKEDDPGGPAIDYNGNVLVVGAGVAGLYVADLLMQKGLNVTVLEASERIGGRILSIRGFADFPVELGADTIRTGESLLLKITSELNIQVSDLAEAREDLFYLNGQTKNAAGWAADSSFSAAQNFINNLPFTDTDQSILQAIQEAGITGDAYPLLESLLGDQLGSDNSRIGINGIIKSLNLPTNNKFLALANNPLQDIIFSRFSNVLDRIEYNTKVLSVDYSGEEVTIGTSNGNLTANKVVLTVPVSIIKRGDVNFIPGLPDDKLQALSRIGMDGAMKMILRFNRNFWGQTTFKVFGGTMIPMYEGAGSVRSSTNRTLIATAFGSEAEALAGLSDEVIKADLIAELDAMFEGNASTNNELNAFIKKDWSADENIGGGYSYPLPGGSDNDRVILSAPLQDKLYFAGEAANVNGNYGTVHGALESAEKTVQEIIDSILAK</sequence>
<feature type="domain" description="Amine oxidase" evidence="7">
    <location>
        <begin position="233"/>
        <end position="457"/>
    </location>
</feature>
<dbReference type="Pfam" id="PF01593">
    <property type="entry name" value="Amino_oxidase"/>
    <property type="match status" value="2"/>
</dbReference>
<comment type="caution">
    <text evidence="8">The sequence shown here is derived from an EMBL/GenBank/DDBJ whole genome shotgun (WGS) entry which is preliminary data.</text>
</comment>
<comment type="catalytic activity">
    <reaction evidence="6">
        <text>L-tryptophan + O2 = indole-3-acetamide + CO2 + H2O</text>
        <dbReference type="Rhea" id="RHEA:16165"/>
        <dbReference type="ChEBI" id="CHEBI:15377"/>
        <dbReference type="ChEBI" id="CHEBI:15379"/>
        <dbReference type="ChEBI" id="CHEBI:16031"/>
        <dbReference type="ChEBI" id="CHEBI:16526"/>
        <dbReference type="ChEBI" id="CHEBI:57912"/>
        <dbReference type="EC" id="1.13.12.3"/>
    </reaction>
</comment>
<dbReference type="AlphaFoldDB" id="L8JUP5"/>
<dbReference type="EMBL" id="AMZN01000046">
    <property type="protein sequence ID" value="ELR71012.1"/>
    <property type="molecule type" value="Genomic_DNA"/>
</dbReference>
<dbReference type="OrthoDB" id="56323at2"/>
<proteinExistence type="inferred from homology"/>
<evidence type="ECO:0000256" key="4">
    <source>
        <dbReference type="ARBA" id="ARBA00017871"/>
    </source>
</evidence>
<feature type="domain" description="Amine oxidase" evidence="7">
    <location>
        <begin position="50"/>
        <end position="141"/>
    </location>
</feature>
<dbReference type="SUPFAM" id="SSF51905">
    <property type="entry name" value="FAD/NAD(P)-binding domain"/>
    <property type="match status" value="1"/>
</dbReference>
<dbReference type="EC" id="1.13.12.3" evidence="3"/>
<dbReference type="Gene3D" id="3.50.50.60">
    <property type="entry name" value="FAD/NAD(P)-binding domain"/>
    <property type="match status" value="1"/>
</dbReference>
<evidence type="ECO:0000256" key="5">
    <source>
        <dbReference type="ARBA" id="ARBA00023070"/>
    </source>
</evidence>
<comment type="similarity">
    <text evidence="2">Belongs to the tryptophan 2-monooxygenase family.</text>
</comment>
<dbReference type="InterPro" id="IPR002937">
    <property type="entry name" value="Amino_oxidase"/>
</dbReference>